<dbReference type="Proteomes" id="UP000183832">
    <property type="component" value="Unassembled WGS sequence"/>
</dbReference>
<keyword evidence="2" id="KW-1185">Reference proteome</keyword>
<dbReference type="AlphaFoldDB" id="A0A1J1ISB1"/>
<name>A0A1J1ISB1_9DIPT</name>
<protein>
    <submittedName>
        <fullName evidence="1">CLUMA_CG015469, isoform A</fullName>
    </submittedName>
</protein>
<accession>A0A1J1ISB1</accession>
<sequence>MKWPEDLLLKSSIKKLIQADWTIYRVKTEFFIVEKLPYGLKSFKIFFYLFCNVDENELNDHLILRYQIHLSKYQLPCHQKSFDSMSYLVENTHKLLEGNIWQQLSRHFQVTMQDDVVRSEKILINLLKTFWNSSFLSLYALQFLTLCMTFHTSHI</sequence>
<proteinExistence type="predicted"/>
<evidence type="ECO:0000313" key="1">
    <source>
        <dbReference type="EMBL" id="CRL02436.1"/>
    </source>
</evidence>
<dbReference type="EMBL" id="CVRI01000057">
    <property type="protein sequence ID" value="CRL02436.1"/>
    <property type="molecule type" value="Genomic_DNA"/>
</dbReference>
<organism evidence="1 2">
    <name type="scientific">Clunio marinus</name>
    <dbReference type="NCBI Taxonomy" id="568069"/>
    <lineage>
        <taxon>Eukaryota</taxon>
        <taxon>Metazoa</taxon>
        <taxon>Ecdysozoa</taxon>
        <taxon>Arthropoda</taxon>
        <taxon>Hexapoda</taxon>
        <taxon>Insecta</taxon>
        <taxon>Pterygota</taxon>
        <taxon>Neoptera</taxon>
        <taxon>Endopterygota</taxon>
        <taxon>Diptera</taxon>
        <taxon>Nematocera</taxon>
        <taxon>Chironomoidea</taxon>
        <taxon>Chironomidae</taxon>
        <taxon>Clunio</taxon>
    </lineage>
</organism>
<reference evidence="1 2" key="1">
    <citation type="submission" date="2015-04" db="EMBL/GenBank/DDBJ databases">
        <authorList>
            <person name="Syromyatnikov M.Y."/>
            <person name="Popov V.N."/>
        </authorList>
    </citation>
    <scope>NUCLEOTIDE SEQUENCE [LARGE SCALE GENOMIC DNA]</scope>
</reference>
<gene>
    <name evidence="1" type="ORF">CLUMA_CG015469</name>
</gene>
<evidence type="ECO:0000313" key="2">
    <source>
        <dbReference type="Proteomes" id="UP000183832"/>
    </source>
</evidence>